<keyword evidence="7 8" id="KW-0408">Iron</keyword>
<accession>A0ABR6VMB1</accession>
<dbReference type="Gene3D" id="1.10.760.10">
    <property type="entry name" value="Cytochrome c-like domain"/>
    <property type="match status" value="2"/>
</dbReference>
<reference evidence="10 11" key="1">
    <citation type="journal article" date="2019" name="Int. J. Syst. Evol. Microbiol.">
        <title>Rufibacter sediminis sp. nov., isolated from freshwater lake sediment.</title>
        <authorList>
            <person name="Qu J.H."/>
            <person name="Zhang L.J."/>
            <person name="Fu Y.H."/>
            <person name="Li H.F."/>
        </authorList>
    </citation>
    <scope>NUCLEOTIDE SEQUENCE [LARGE SCALE GENOMIC DNA]</scope>
    <source>
        <strain evidence="10 11">H-1</strain>
    </source>
</reference>
<dbReference type="InterPro" id="IPR036909">
    <property type="entry name" value="Cyt_c-like_dom_sf"/>
</dbReference>
<dbReference type="GO" id="GO:0004601">
    <property type="term" value="F:peroxidase activity"/>
    <property type="evidence" value="ECO:0007669"/>
    <property type="project" value="UniProtKB-KW"/>
</dbReference>
<evidence type="ECO:0000256" key="1">
    <source>
        <dbReference type="ARBA" id="ARBA00004418"/>
    </source>
</evidence>
<dbReference type="PANTHER" id="PTHR30600">
    <property type="entry name" value="CYTOCHROME C PEROXIDASE-RELATED"/>
    <property type="match status" value="1"/>
</dbReference>
<keyword evidence="11" id="KW-1185">Reference proteome</keyword>
<keyword evidence="5" id="KW-0574">Periplasm</keyword>
<dbReference type="PIRSF" id="PIRSF000294">
    <property type="entry name" value="Cytochrome-c_peroxidase"/>
    <property type="match status" value="1"/>
</dbReference>
<evidence type="ECO:0000256" key="8">
    <source>
        <dbReference type="PROSITE-ProRule" id="PRU00433"/>
    </source>
</evidence>
<evidence type="ECO:0000256" key="6">
    <source>
        <dbReference type="ARBA" id="ARBA00023002"/>
    </source>
</evidence>
<evidence type="ECO:0000259" key="9">
    <source>
        <dbReference type="PROSITE" id="PS51007"/>
    </source>
</evidence>
<dbReference type="EMBL" id="JACOAF010000003">
    <property type="protein sequence ID" value="MBC3538349.1"/>
    <property type="molecule type" value="Genomic_DNA"/>
</dbReference>
<keyword evidence="2 8" id="KW-0349">Heme</keyword>
<sequence length="371" mass="41223">MDKKAMLCFWLTIFSSFTACRDSDELPIPETQEPVEDVVYDLTFPSRFGSPSIPDQNKLTQEGVGLGRALFYEKRLSGDNTLSCGSCHQQKRAFTDGKSLSVGVGGEISHRNAMSLANLAYNRSFNWDGAFASLEEQARFPIENPLEMNQDMGEAVRELQSIPAYPPMFRKAFGTSTITADLVFKALGQFQRILVSSNSPFDLYREGKKGLPAEALEGYVLFLTHPNPDGRIRGGNCGDCHGSDLTTLQQFHNNGLDLSFTDLGRGLVTGKTTDQGKFKAPTLRNIALTAPYMHDGRFKTLEEVLDHYNEHIRSGSPNLDPLIMEASNDYDGRSLGLTAEEKGKIIRFLHTLTDSTFIQEKRFSEKKVNPG</sequence>
<gene>
    <name evidence="10" type="ORF">H7U12_01570</name>
</gene>
<keyword evidence="6" id="KW-0560">Oxidoreductase</keyword>
<proteinExistence type="predicted"/>
<keyword evidence="3 8" id="KW-0479">Metal-binding</keyword>
<evidence type="ECO:0000256" key="3">
    <source>
        <dbReference type="ARBA" id="ARBA00022723"/>
    </source>
</evidence>
<dbReference type="InterPro" id="IPR004852">
    <property type="entry name" value="Di-haem_cyt_c_peroxidsae"/>
</dbReference>
<dbReference type="InterPro" id="IPR026259">
    <property type="entry name" value="MauG/Cytc_peroxidase"/>
</dbReference>
<dbReference type="InterPro" id="IPR009056">
    <property type="entry name" value="Cyt_c-like_dom"/>
</dbReference>
<dbReference type="SUPFAM" id="SSF46626">
    <property type="entry name" value="Cytochrome c"/>
    <property type="match status" value="2"/>
</dbReference>
<keyword evidence="4" id="KW-0732">Signal</keyword>
<evidence type="ECO:0000256" key="5">
    <source>
        <dbReference type="ARBA" id="ARBA00022764"/>
    </source>
</evidence>
<evidence type="ECO:0000313" key="11">
    <source>
        <dbReference type="Proteomes" id="UP000659698"/>
    </source>
</evidence>
<dbReference type="PROSITE" id="PS51257">
    <property type="entry name" value="PROKAR_LIPOPROTEIN"/>
    <property type="match status" value="1"/>
</dbReference>
<evidence type="ECO:0000256" key="4">
    <source>
        <dbReference type="ARBA" id="ARBA00022729"/>
    </source>
</evidence>
<dbReference type="RefSeq" id="WP_186631808.1">
    <property type="nucleotide sequence ID" value="NZ_JACOAF010000003.1"/>
</dbReference>
<protein>
    <submittedName>
        <fullName evidence="10">Cytochrome-c peroxidase</fullName>
    </submittedName>
</protein>
<dbReference type="PANTHER" id="PTHR30600:SF10">
    <property type="entry name" value="BLL6722 PROTEIN"/>
    <property type="match status" value="1"/>
</dbReference>
<dbReference type="InterPro" id="IPR051395">
    <property type="entry name" value="Cytochrome_c_Peroxidase/MauG"/>
</dbReference>
<evidence type="ECO:0000256" key="7">
    <source>
        <dbReference type="ARBA" id="ARBA00023004"/>
    </source>
</evidence>
<dbReference type="Pfam" id="PF03150">
    <property type="entry name" value="CCP_MauG"/>
    <property type="match status" value="1"/>
</dbReference>
<comment type="caution">
    <text evidence="10">The sequence shown here is derived from an EMBL/GenBank/DDBJ whole genome shotgun (WGS) entry which is preliminary data.</text>
</comment>
<name>A0ABR6VMB1_9BACT</name>
<dbReference type="PROSITE" id="PS51007">
    <property type="entry name" value="CYTC"/>
    <property type="match status" value="1"/>
</dbReference>
<dbReference type="Proteomes" id="UP000659698">
    <property type="component" value="Unassembled WGS sequence"/>
</dbReference>
<evidence type="ECO:0000256" key="2">
    <source>
        <dbReference type="ARBA" id="ARBA00022617"/>
    </source>
</evidence>
<organism evidence="10 11">
    <name type="scientific">Rufibacter sediminis</name>
    <dbReference type="NCBI Taxonomy" id="2762756"/>
    <lineage>
        <taxon>Bacteria</taxon>
        <taxon>Pseudomonadati</taxon>
        <taxon>Bacteroidota</taxon>
        <taxon>Cytophagia</taxon>
        <taxon>Cytophagales</taxon>
        <taxon>Hymenobacteraceae</taxon>
        <taxon>Rufibacter</taxon>
    </lineage>
</organism>
<keyword evidence="10" id="KW-0575">Peroxidase</keyword>
<evidence type="ECO:0000313" key="10">
    <source>
        <dbReference type="EMBL" id="MBC3538349.1"/>
    </source>
</evidence>
<feature type="domain" description="Cytochrome c" evidence="9">
    <location>
        <begin position="213"/>
        <end position="353"/>
    </location>
</feature>
<comment type="subcellular location">
    <subcellularLocation>
        <location evidence="1">Periplasm</location>
    </subcellularLocation>
</comment>